<organism evidence="1 2">
    <name type="scientific">Populus alba x Populus x berolinensis</name>
    <dbReference type="NCBI Taxonomy" id="444605"/>
    <lineage>
        <taxon>Eukaryota</taxon>
        <taxon>Viridiplantae</taxon>
        <taxon>Streptophyta</taxon>
        <taxon>Embryophyta</taxon>
        <taxon>Tracheophyta</taxon>
        <taxon>Spermatophyta</taxon>
        <taxon>Magnoliopsida</taxon>
        <taxon>eudicotyledons</taxon>
        <taxon>Gunneridae</taxon>
        <taxon>Pentapetalae</taxon>
        <taxon>rosids</taxon>
        <taxon>fabids</taxon>
        <taxon>Malpighiales</taxon>
        <taxon>Salicaceae</taxon>
        <taxon>Saliceae</taxon>
        <taxon>Populus</taxon>
    </lineage>
</organism>
<dbReference type="AlphaFoldDB" id="A0AAD6RRQ3"/>
<sequence length="45" mass="5275">MELREDWERMVSVCRQLRKMVEATFDLAFCICSTSHCQIPPTISI</sequence>
<dbReference type="Proteomes" id="UP001164929">
    <property type="component" value="Chromosome 1"/>
</dbReference>
<keyword evidence="2" id="KW-1185">Reference proteome</keyword>
<comment type="caution">
    <text evidence="1">The sequence shown here is derived from an EMBL/GenBank/DDBJ whole genome shotgun (WGS) entry which is preliminary data.</text>
</comment>
<evidence type="ECO:0000313" key="2">
    <source>
        <dbReference type="Proteomes" id="UP001164929"/>
    </source>
</evidence>
<dbReference type="EMBL" id="JAQIZT010000001">
    <property type="protein sequence ID" value="KAJ7013481.1"/>
    <property type="molecule type" value="Genomic_DNA"/>
</dbReference>
<protein>
    <submittedName>
        <fullName evidence="1">Uncharacterized protein</fullName>
    </submittedName>
</protein>
<proteinExistence type="predicted"/>
<name>A0AAD6RRQ3_9ROSI</name>
<reference evidence="1 2" key="1">
    <citation type="journal article" date="2023" name="Mol. Ecol. Resour.">
        <title>Chromosome-level genome assembly of a triploid poplar Populus alba 'Berolinensis'.</title>
        <authorList>
            <person name="Chen S."/>
            <person name="Yu Y."/>
            <person name="Wang X."/>
            <person name="Wang S."/>
            <person name="Zhang T."/>
            <person name="Zhou Y."/>
            <person name="He R."/>
            <person name="Meng N."/>
            <person name="Wang Y."/>
            <person name="Liu W."/>
            <person name="Liu Z."/>
            <person name="Liu J."/>
            <person name="Guo Q."/>
            <person name="Huang H."/>
            <person name="Sederoff R.R."/>
            <person name="Wang G."/>
            <person name="Qu G."/>
            <person name="Chen S."/>
        </authorList>
    </citation>
    <scope>NUCLEOTIDE SEQUENCE [LARGE SCALE GENOMIC DNA]</scope>
    <source>
        <strain evidence="1">SC-2020</strain>
    </source>
</reference>
<accession>A0AAD6RRQ3</accession>
<evidence type="ECO:0000313" key="1">
    <source>
        <dbReference type="EMBL" id="KAJ7013481.1"/>
    </source>
</evidence>
<gene>
    <name evidence="1" type="ORF">NC653_003220</name>
</gene>